<dbReference type="AlphaFoldDB" id="A0A0B6TVL0"/>
<feature type="transmembrane region" description="Helical" evidence="5">
    <location>
        <begin position="50"/>
        <end position="70"/>
    </location>
</feature>
<accession>A0A0B6TVL0</accession>
<evidence type="ECO:0000256" key="3">
    <source>
        <dbReference type="ARBA" id="ARBA00022989"/>
    </source>
</evidence>
<evidence type="ECO:0000256" key="4">
    <source>
        <dbReference type="ARBA" id="ARBA00023136"/>
    </source>
</evidence>
<evidence type="ECO:0000256" key="5">
    <source>
        <dbReference type="SAM" id="Phobius"/>
    </source>
</evidence>
<protein>
    <recommendedName>
        <fullName evidence="6">TM2 domain-containing protein</fullName>
    </recommendedName>
</protein>
<evidence type="ECO:0000256" key="2">
    <source>
        <dbReference type="ARBA" id="ARBA00022692"/>
    </source>
</evidence>
<sequence>MSQPFNQNQYGHYDKDGLPVAPPTYPTPQQQAAPMPMYAAMPQAAQQKSWLVAVLLAFFLGTLGLHNFYLGNTGRGVAQLSLTVLGWVTALILIGFVFLAVVGLWVFIDFVLLLLRSGSMSTDSRGVPLN</sequence>
<evidence type="ECO:0000313" key="7">
    <source>
        <dbReference type="EMBL" id="AJK68766.1"/>
    </source>
</evidence>
<dbReference type="STRING" id="1224162.B840_05770"/>
<dbReference type="RefSeq" id="WP_084602816.1">
    <property type="nucleotide sequence ID" value="NZ_CP007790.1"/>
</dbReference>
<name>A0A0B6TVL0_9CORY</name>
<dbReference type="Pfam" id="PF05154">
    <property type="entry name" value="TM2"/>
    <property type="match status" value="1"/>
</dbReference>
<feature type="transmembrane region" description="Helical" evidence="5">
    <location>
        <begin position="90"/>
        <end position="115"/>
    </location>
</feature>
<keyword evidence="8" id="KW-1185">Reference proteome</keyword>
<keyword evidence="3 5" id="KW-1133">Transmembrane helix</keyword>
<dbReference type="OrthoDB" id="2004788at2"/>
<keyword evidence="2 5" id="KW-0812">Transmembrane</keyword>
<dbReference type="HOGENOM" id="CLU_081297_1_1_11"/>
<evidence type="ECO:0000256" key="1">
    <source>
        <dbReference type="ARBA" id="ARBA00004141"/>
    </source>
</evidence>
<dbReference type="GO" id="GO:0016020">
    <property type="term" value="C:membrane"/>
    <property type="evidence" value="ECO:0007669"/>
    <property type="project" value="UniProtKB-SubCell"/>
</dbReference>
<organism evidence="7 8">
    <name type="scientific">Corynebacterium marinum DSM 44953</name>
    <dbReference type="NCBI Taxonomy" id="1224162"/>
    <lineage>
        <taxon>Bacteria</taxon>
        <taxon>Bacillati</taxon>
        <taxon>Actinomycetota</taxon>
        <taxon>Actinomycetes</taxon>
        <taxon>Mycobacteriales</taxon>
        <taxon>Corynebacteriaceae</taxon>
        <taxon>Corynebacterium</taxon>
    </lineage>
</organism>
<dbReference type="Proteomes" id="UP000031928">
    <property type="component" value="Chromosome"/>
</dbReference>
<evidence type="ECO:0000259" key="6">
    <source>
        <dbReference type="Pfam" id="PF05154"/>
    </source>
</evidence>
<reference evidence="7 8" key="1">
    <citation type="submission" date="2014-05" db="EMBL/GenBank/DDBJ databases">
        <title>Complete genome sequence of Corynebacterium marinum DSM 44953.</title>
        <authorList>
            <person name="Schaffert L."/>
            <person name="Albersmeier A."/>
            <person name="Kalinowski J."/>
            <person name="Ruckert C."/>
        </authorList>
    </citation>
    <scope>NUCLEOTIDE SEQUENCE [LARGE SCALE GENOMIC DNA]</scope>
    <source>
        <strain evidence="7 8">DSM 44953</strain>
    </source>
</reference>
<comment type="subcellular location">
    <subcellularLocation>
        <location evidence="1">Membrane</location>
        <topology evidence="1">Multi-pass membrane protein</topology>
    </subcellularLocation>
</comment>
<dbReference type="InterPro" id="IPR007829">
    <property type="entry name" value="TM2"/>
</dbReference>
<dbReference type="KEGG" id="cmq:B840_05770"/>
<proteinExistence type="predicted"/>
<gene>
    <name evidence="7" type="ORF">B840_05770</name>
</gene>
<evidence type="ECO:0000313" key="8">
    <source>
        <dbReference type="Proteomes" id="UP000031928"/>
    </source>
</evidence>
<keyword evidence="4 5" id="KW-0472">Membrane</keyword>
<dbReference type="EMBL" id="CP007790">
    <property type="protein sequence ID" value="AJK68766.1"/>
    <property type="molecule type" value="Genomic_DNA"/>
</dbReference>
<feature type="domain" description="TM2" evidence="6">
    <location>
        <begin position="46"/>
        <end position="97"/>
    </location>
</feature>